<comment type="similarity">
    <text evidence="2">Belongs to the TsaE family.</text>
</comment>
<gene>
    <name evidence="11" type="primary">tsaE_3</name>
    <name evidence="11" type="ORF">SDC9_04539</name>
</gene>
<keyword evidence="5" id="KW-0819">tRNA processing</keyword>
<evidence type="ECO:0000256" key="4">
    <source>
        <dbReference type="ARBA" id="ARBA00022490"/>
    </source>
</evidence>
<evidence type="ECO:0000256" key="10">
    <source>
        <dbReference type="ARBA" id="ARBA00032441"/>
    </source>
</evidence>
<organism evidence="11">
    <name type="scientific">bioreactor metagenome</name>
    <dbReference type="NCBI Taxonomy" id="1076179"/>
    <lineage>
        <taxon>unclassified sequences</taxon>
        <taxon>metagenomes</taxon>
        <taxon>ecological metagenomes</taxon>
    </lineage>
</organism>
<evidence type="ECO:0000256" key="7">
    <source>
        <dbReference type="ARBA" id="ARBA00022741"/>
    </source>
</evidence>
<dbReference type="GO" id="GO:0002949">
    <property type="term" value="P:tRNA threonylcarbamoyladenosine modification"/>
    <property type="evidence" value="ECO:0007669"/>
    <property type="project" value="InterPro"/>
</dbReference>
<keyword evidence="8" id="KW-0067">ATP-binding</keyword>
<evidence type="ECO:0000256" key="2">
    <source>
        <dbReference type="ARBA" id="ARBA00007599"/>
    </source>
</evidence>
<dbReference type="EMBL" id="VSSQ01000008">
    <property type="protein sequence ID" value="MPL58991.1"/>
    <property type="molecule type" value="Genomic_DNA"/>
</dbReference>
<keyword evidence="4" id="KW-0963">Cytoplasm</keyword>
<keyword evidence="9" id="KW-0460">Magnesium</keyword>
<reference evidence="11" key="1">
    <citation type="submission" date="2019-08" db="EMBL/GenBank/DDBJ databases">
        <authorList>
            <person name="Kucharzyk K."/>
            <person name="Murdoch R.W."/>
            <person name="Higgins S."/>
            <person name="Loffler F."/>
        </authorList>
    </citation>
    <scope>NUCLEOTIDE SEQUENCE</scope>
</reference>
<dbReference type="InterPro" id="IPR027417">
    <property type="entry name" value="P-loop_NTPase"/>
</dbReference>
<sequence length="146" mass="15919">MKTFISHSREETIALGERIGAAAPSGAVIAFRGGLGMGKTTLSKGIARGLGIEEEISSPTYTIISEYPGRLLLRHIDAYRLRGEADFEEIGGNELLGVPGTLCLIEWSEKLQNSIDTDKAIIEIEMSPTGERRFTFKGPWLEALIP</sequence>
<protein>
    <recommendedName>
        <fullName evidence="3">tRNA threonylcarbamoyladenosine biosynthesis protein TsaE</fullName>
    </recommendedName>
    <alternativeName>
        <fullName evidence="10">t(6)A37 threonylcarbamoyladenosine biosynthesis protein TsaE</fullName>
    </alternativeName>
</protein>
<comment type="subcellular location">
    <subcellularLocation>
        <location evidence="1">Cytoplasm</location>
    </subcellularLocation>
</comment>
<dbReference type="GO" id="GO:0046872">
    <property type="term" value="F:metal ion binding"/>
    <property type="evidence" value="ECO:0007669"/>
    <property type="project" value="UniProtKB-KW"/>
</dbReference>
<evidence type="ECO:0000256" key="8">
    <source>
        <dbReference type="ARBA" id="ARBA00022840"/>
    </source>
</evidence>
<evidence type="ECO:0000256" key="5">
    <source>
        <dbReference type="ARBA" id="ARBA00022694"/>
    </source>
</evidence>
<keyword evidence="7" id="KW-0547">Nucleotide-binding</keyword>
<proteinExistence type="inferred from homology"/>
<dbReference type="SUPFAM" id="SSF52540">
    <property type="entry name" value="P-loop containing nucleoside triphosphate hydrolases"/>
    <property type="match status" value="1"/>
</dbReference>
<evidence type="ECO:0000256" key="6">
    <source>
        <dbReference type="ARBA" id="ARBA00022723"/>
    </source>
</evidence>
<keyword evidence="6" id="KW-0479">Metal-binding</keyword>
<dbReference type="GO" id="GO:0005737">
    <property type="term" value="C:cytoplasm"/>
    <property type="evidence" value="ECO:0007669"/>
    <property type="project" value="UniProtKB-SubCell"/>
</dbReference>
<dbReference type="NCBIfam" id="TIGR00150">
    <property type="entry name" value="T6A_YjeE"/>
    <property type="match status" value="1"/>
</dbReference>
<dbReference type="Gene3D" id="3.40.50.300">
    <property type="entry name" value="P-loop containing nucleotide triphosphate hydrolases"/>
    <property type="match status" value="1"/>
</dbReference>
<dbReference type="PANTHER" id="PTHR33540:SF2">
    <property type="entry name" value="TRNA THREONYLCARBAMOYLADENOSINE BIOSYNTHESIS PROTEIN TSAE"/>
    <property type="match status" value="1"/>
</dbReference>
<evidence type="ECO:0000256" key="3">
    <source>
        <dbReference type="ARBA" id="ARBA00019010"/>
    </source>
</evidence>
<evidence type="ECO:0000256" key="9">
    <source>
        <dbReference type="ARBA" id="ARBA00022842"/>
    </source>
</evidence>
<evidence type="ECO:0000313" key="11">
    <source>
        <dbReference type="EMBL" id="MPL58991.1"/>
    </source>
</evidence>
<accession>A0A644SZC9</accession>
<dbReference type="AlphaFoldDB" id="A0A644SZC9"/>
<dbReference type="PANTHER" id="PTHR33540">
    <property type="entry name" value="TRNA THREONYLCARBAMOYLADENOSINE BIOSYNTHESIS PROTEIN TSAE"/>
    <property type="match status" value="1"/>
</dbReference>
<dbReference type="InterPro" id="IPR003442">
    <property type="entry name" value="T6A_TsaE"/>
</dbReference>
<name>A0A644SZC9_9ZZZZ</name>
<evidence type="ECO:0000256" key="1">
    <source>
        <dbReference type="ARBA" id="ARBA00004496"/>
    </source>
</evidence>
<comment type="caution">
    <text evidence="11">The sequence shown here is derived from an EMBL/GenBank/DDBJ whole genome shotgun (WGS) entry which is preliminary data.</text>
</comment>
<dbReference type="Pfam" id="PF02367">
    <property type="entry name" value="TsaE"/>
    <property type="match status" value="1"/>
</dbReference>
<dbReference type="GO" id="GO:0005524">
    <property type="term" value="F:ATP binding"/>
    <property type="evidence" value="ECO:0007669"/>
    <property type="project" value="UniProtKB-KW"/>
</dbReference>